<dbReference type="Pfam" id="PF00096">
    <property type="entry name" value="zf-C2H2"/>
    <property type="match status" value="2"/>
</dbReference>
<feature type="domain" description="C2H2-type" evidence="6">
    <location>
        <begin position="84"/>
        <end position="114"/>
    </location>
</feature>
<protein>
    <recommendedName>
        <fullName evidence="6">C2H2-type domain-containing protein</fullName>
    </recommendedName>
</protein>
<dbReference type="PROSITE" id="PS50157">
    <property type="entry name" value="ZINC_FINGER_C2H2_2"/>
    <property type="match status" value="2"/>
</dbReference>
<accession>A0ABP1CGL7</accession>
<sequence>MASPPTTPGESSSSRSTPDESVSHSSRPTPIEVRDAQYTHAHPAGFETSNGLGVPANEPLTKKARGRHVPTKQAVLEPGKRRSFTCSMDGCGKVFSRAEHLRRHVRSIHMDEKPFKCEDPTCGKRFTRRDNLLQHQRSHRPASDTQNIISWDSKPGPLERVNHTHDPPSASSSSMGVLLPSPLTTNPMPMPSSSSSPSPRASVGPSRPTPEPEVMMTTNLRYNNQYSLILILRYTTFKSYNNRTICLAFTETRICTFVPRGWSLALSVLQCQSAI</sequence>
<dbReference type="Proteomes" id="UP001497453">
    <property type="component" value="Chromosome 1"/>
</dbReference>
<evidence type="ECO:0000313" key="8">
    <source>
        <dbReference type="Proteomes" id="UP001497453"/>
    </source>
</evidence>
<keyword evidence="3" id="KW-0862">Zinc</keyword>
<feature type="domain" description="C2H2-type" evidence="6">
    <location>
        <begin position="115"/>
        <end position="144"/>
    </location>
</feature>
<name>A0ABP1CGL7_9APHY</name>
<dbReference type="PANTHER" id="PTHR23235">
    <property type="entry name" value="KRUEPPEL-LIKE TRANSCRIPTION FACTOR"/>
    <property type="match status" value="1"/>
</dbReference>
<gene>
    <name evidence="7" type="ORF">GFSPODELE1_LOCUS482</name>
</gene>
<dbReference type="PROSITE" id="PS00028">
    <property type="entry name" value="ZINC_FINGER_C2H2_1"/>
    <property type="match status" value="2"/>
</dbReference>
<evidence type="ECO:0000256" key="4">
    <source>
        <dbReference type="PROSITE-ProRule" id="PRU00042"/>
    </source>
</evidence>
<dbReference type="SMART" id="SM00355">
    <property type="entry name" value="ZnF_C2H2"/>
    <property type="match status" value="2"/>
</dbReference>
<dbReference type="SUPFAM" id="SSF57667">
    <property type="entry name" value="beta-beta-alpha zinc fingers"/>
    <property type="match status" value="1"/>
</dbReference>
<feature type="region of interest" description="Disordered" evidence="5">
    <location>
        <begin position="1"/>
        <end position="60"/>
    </location>
</feature>
<proteinExistence type="predicted"/>
<feature type="region of interest" description="Disordered" evidence="5">
    <location>
        <begin position="134"/>
        <end position="213"/>
    </location>
</feature>
<dbReference type="InterPro" id="IPR013087">
    <property type="entry name" value="Znf_C2H2_type"/>
</dbReference>
<feature type="compositionally biased region" description="Low complexity" evidence="5">
    <location>
        <begin position="179"/>
        <end position="206"/>
    </location>
</feature>
<evidence type="ECO:0000313" key="7">
    <source>
        <dbReference type="EMBL" id="CAL1694831.1"/>
    </source>
</evidence>
<evidence type="ECO:0000256" key="1">
    <source>
        <dbReference type="ARBA" id="ARBA00022723"/>
    </source>
</evidence>
<evidence type="ECO:0000256" key="3">
    <source>
        <dbReference type="ARBA" id="ARBA00022833"/>
    </source>
</evidence>
<reference evidence="8" key="1">
    <citation type="submission" date="2024-04" db="EMBL/GenBank/DDBJ databases">
        <authorList>
            <person name="Shaw F."/>
            <person name="Minotto A."/>
        </authorList>
    </citation>
    <scope>NUCLEOTIDE SEQUENCE [LARGE SCALE GENOMIC DNA]</scope>
</reference>
<dbReference type="EMBL" id="OZ037944">
    <property type="protein sequence ID" value="CAL1694831.1"/>
    <property type="molecule type" value="Genomic_DNA"/>
</dbReference>
<feature type="compositionally biased region" description="Low complexity" evidence="5">
    <location>
        <begin position="1"/>
        <end position="16"/>
    </location>
</feature>
<dbReference type="InterPro" id="IPR036236">
    <property type="entry name" value="Znf_C2H2_sf"/>
</dbReference>
<organism evidence="7 8">
    <name type="scientific">Somion occarium</name>
    <dbReference type="NCBI Taxonomy" id="3059160"/>
    <lineage>
        <taxon>Eukaryota</taxon>
        <taxon>Fungi</taxon>
        <taxon>Dikarya</taxon>
        <taxon>Basidiomycota</taxon>
        <taxon>Agaricomycotina</taxon>
        <taxon>Agaricomycetes</taxon>
        <taxon>Polyporales</taxon>
        <taxon>Cerrenaceae</taxon>
        <taxon>Somion</taxon>
    </lineage>
</organism>
<dbReference type="PANTHER" id="PTHR23235:SF120">
    <property type="entry name" value="KRUPPEL-LIKE FACTOR 15"/>
    <property type="match status" value="1"/>
</dbReference>
<dbReference type="Gene3D" id="3.30.160.60">
    <property type="entry name" value="Classic Zinc Finger"/>
    <property type="match status" value="2"/>
</dbReference>
<keyword evidence="8" id="KW-1185">Reference proteome</keyword>
<evidence type="ECO:0000259" key="6">
    <source>
        <dbReference type="PROSITE" id="PS50157"/>
    </source>
</evidence>
<keyword evidence="2 4" id="KW-0863">Zinc-finger</keyword>
<evidence type="ECO:0000256" key="5">
    <source>
        <dbReference type="SAM" id="MobiDB-lite"/>
    </source>
</evidence>
<keyword evidence="1" id="KW-0479">Metal-binding</keyword>
<evidence type="ECO:0000256" key="2">
    <source>
        <dbReference type="ARBA" id="ARBA00022771"/>
    </source>
</evidence>